<reference evidence="7 8" key="1">
    <citation type="journal article" date="2023" name="Hortic Res">
        <title>The complete reference genome for grapevine (Vitis vinifera L.) genetics and breeding.</title>
        <authorList>
            <person name="Shi X."/>
            <person name="Cao S."/>
            <person name="Wang X."/>
            <person name="Huang S."/>
            <person name="Wang Y."/>
            <person name="Liu Z."/>
            <person name="Liu W."/>
            <person name="Leng X."/>
            <person name="Peng Y."/>
            <person name="Wang N."/>
            <person name="Wang Y."/>
            <person name="Ma Z."/>
            <person name="Xu X."/>
            <person name="Zhang F."/>
            <person name="Xue H."/>
            <person name="Zhong H."/>
            <person name="Wang Y."/>
            <person name="Zhang K."/>
            <person name="Velt A."/>
            <person name="Avia K."/>
            <person name="Holtgrawe D."/>
            <person name="Grimplet J."/>
            <person name="Matus J.T."/>
            <person name="Ware D."/>
            <person name="Wu X."/>
            <person name="Wang H."/>
            <person name="Liu C."/>
            <person name="Fang Y."/>
            <person name="Rustenholz C."/>
            <person name="Cheng Z."/>
            <person name="Xiao H."/>
            <person name="Zhou Y."/>
        </authorList>
    </citation>
    <scope>NUCLEOTIDE SEQUENCE [LARGE SCALE GENOMIC DNA]</scope>
    <source>
        <strain evidence="8">cv. Pinot noir / PN40024</strain>
        <tissue evidence="7">Leaf</tissue>
    </source>
</reference>
<feature type="compositionally biased region" description="Polar residues" evidence="5">
    <location>
        <begin position="673"/>
        <end position="687"/>
    </location>
</feature>
<dbReference type="Pfam" id="PF02891">
    <property type="entry name" value="zf-MIZ"/>
    <property type="match status" value="1"/>
</dbReference>
<accession>A0ABY9DE91</accession>
<keyword evidence="2 4" id="KW-0863">Zinc-finger</keyword>
<dbReference type="EMBL" id="CP126662">
    <property type="protein sequence ID" value="WKA05932.1"/>
    <property type="molecule type" value="Genomic_DNA"/>
</dbReference>
<feature type="compositionally biased region" description="Low complexity" evidence="5">
    <location>
        <begin position="722"/>
        <end position="737"/>
    </location>
</feature>
<evidence type="ECO:0000256" key="1">
    <source>
        <dbReference type="ARBA" id="ARBA00022723"/>
    </source>
</evidence>
<sequence length="932" mass="102693">MSYTDDGGRGRIRPASRLVATVADLLAMHIQNGHPLDSAEVADLFLSLARGIDHAVANNEIPSRARDLPFLLKQVLRRMNDSSLQAVAMVLMISVKNACKIGWFLDHDATDLLTLAKEIGKIFSTMEDINAEPHYPLPSVSKIMSRYYPRLRMGHVLASLEVKPGYGAFVIDFHITRSMVSPAQKHICLFVAQTDNMDTSSCIVTPPQVNFLLNGKGVWGRINVSMDNGPQLPTNVIAMLRYGINLLQVVGQFNGNYVIIIAFMSVISTSGIPELQEYIQPVAVTSDSDLEIIEGQARISLNCPISFRRINIPVKGHLCKHHQCFDYGNFIEINSRRPSWRCPHCNQSVCNPDIRIDQNMVKILREVGENVVDVIISPDGSWKPVVESIDHAEQLYDATQSNWQENTKQCESVRLSSIAADAVDLTMGEDNDDDSPSNFRTEDMKPLWDDLQGFSSAEKIVSPGVNSTVEADQIISAHREDNLWTGVLLTPSSVSDGLAPPTTSSNAHSNVGFPRSTFSFMSSPVLTDAVSPSPYRETLDVHRETQVPIPLLQNQHFDPSNLQLQQSRLGSLIASNEYGRLASIPRHLTRNPIAVQALPAQDQLPRLAQHTRLMPTGATSTGSQTTSFMAPSVEGFDAVNGVTERDLQFSRSLMSSFPVSGQSVQRVGGLPNPRTTQAMNEPRNNVHPSIHVQSMQRQQRSGGSQVTGSVPNRQSPHAAAAQQTVQVSRSPPSVPVQLRPARTGTAFSVGMVAEQLRTAGEQRRNILGTAWSTPRPDASAALPTDENWRPSGRMRGSLTGEAYSAALNQFMLQPTQPTQAPLPPTSLPSNLPGGLPAFRLFPSSSNEHNAAPSQTEPQPRWVYHLLEASNNFPSTFLSTIRVSVFPDYIFKRLKECAESALESVIPKHILLEMLLLPIWLYSRQRMCLAFHF</sequence>
<feature type="region of interest" description="Disordered" evidence="5">
    <location>
        <begin position="770"/>
        <end position="791"/>
    </location>
</feature>
<dbReference type="InterPro" id="IPR004181">
    <property type="entry name" value="Znf_MIZ"/>
</dbReference>
<feature type="compositionally biased region" description="Low complexity" evidence="5">
    <location>
        <begin position="692"/>
        <end position="710"/>
    </location>
</feature>
<dbReference type="Proteomes" id="UP001227230">
    <property type="component" value="Chromosome 15"/>
</dbReference>
<organism evidence="7 8">
    <name type="scientific">Vitis vinifera</name>
    <name type="common">Grape</name>
    <dbReference type="NCBI Taxonomy" id="29760"/>
    <lineage>
        <taxon>Eukaryota</taxon>
        <taxon>Viridiplantae</taxon>
        <taxon>Streptophyta</taxon>
        <taxon>Embryophyta</taxon>
        <taxon>Tracheophyta</taxon>
        <taxon>Spermatophyta</taxon>
        <taxon>Magnoliopsida</taxon>
        <taxon>eudicotyledons</taxon>
        <taxon>Gunneridae</taxon>
        <taxon>Pentapetalae</taxon>
        <taxon>rosids</taxon>
        <taxon>Vitales</taxon>
        <taxon>Vitaceae</taxon>
        <taxon>Viteae</taxon>
        <taxon>Vitis</taxon>
    </lineage>
</organism>
<evidence type="ECO:0000256" key="3">
    <source>
        <dbReference type="ARBA" id="ARBA00022833"/>
    </source>
</evidence>
<dbReference type="PANTHER" id="PTHR10782:SF4">
    <property type="entry name" value="TONALLI, ISOFORM E"/>
    <property type="match status" value="1"/>
</dbReference>
<feature type="domain" description="SP-RING-type" evidence="6">
    <location>
        <begin position="288"/>
        <end position="369"/>
    </location>
</feature>
<proteinExistence type="predicted"/>
<dbReference type="PANTHER" id="PTHR10782">
    <property type="entry name" value="ZINC FINGER MIZ DOMAIN-CONTAINING PROTEIN"/>
    <property type="match status" value="1"/>
</dbReference>
<evidence type="ECO:0000256" key="2">
    <source>
        <dbReference type="ARBA" id="ARBA00022771"/>
    </source>
</evidence>
<keyword evidence="1" id="KW-0479">Metal-binding</keyword>
<dbReference type="Gene3D" id="3.30.40.10">
    <property type="entry name" value="Zinc/RING finger domain, C3HC4 (zinc finger)"/>
    <property type="match status" value="1"/>
</dbReference>
<evidence type="ECO:0000313" key="7">
    <source>
        <dbReference type="EMBL" id="WKA05932.1"/>
    </source>
</evidence>
<gene>
    <name evidence="7" type="ORF">VitviT2T_023864</name>
</gene>
<keyword evidence="3" id="KW-0862">Zinc</keyword>
<evidence type="ECO:0000256" key="4">
    <source>
        <dbReference type="PROSITE-ProRule" id="PRU00452"/>
    </source>
</evidence>
<dbReference type="InterPro" id="IPR013083">
    <property type="entry name" value="Znf_RING/FYVE/PHD"/>
</dbReference>
<evidence type="ECO:0000256" key="5">
    <source>
        <dbReference type="SAM" id="MobiDB-lite"/>
    </source>
</evidence>
<dbReference type="CDD" id="cd16650">
    <property type="entry name" value="SP-RING_PIAS-like"/>
    <property type="match status" value="1"/>
</dbReference>
<protein>
    <recommendedName>
        <fullName evidence="6">SP-RING-type domain-containing protein</fullName>
    </recommendedName>
</protein>
<name>A0ABY9DE91_VITVI</name>
<keyword evidence="8" id="KW-1185">Reference proteome</keyword>
<evidence type="ECO:0000313" key="8">
    <source>
        <dbReference type="Proteomes" id="UP001227230"/>
    </source>
</evidence>
<evidence type="ECO:0000259" key="6">
    <source>
        <dbReference type="PROSITE" id="PS51044"/>
    </source>
</evidence>
<dbReference type="PROSITE" id="PS51044">
    <property type="entry name" value="ZF_SP_RING"/>
    <property type="match status" value="1"/>
</dbReference>
<feature type="region of interest" description="Disordered" evidence="5">
    <location>
        <begin position="658"/>
        <end position="737"/>
    </location>
</feature>